<keyword evidence="1" id="KW-0472">Membrane</keyword>
<protein>
    <submittedName>
        <fullName evidence="2">Uncharacterized protein</fullName>
    </submittedName>
</protein>
<dbReference type="OrthoDB" id="331960at2"/>
<evidence type="ECO:0000313" key="2">
    <source>
        <dbReference type="EMBL" id="TGN17403.1"/>
    </source>
</evidence>
<reference evidence="2" key="1">
    <citation type="journal article" date="2019" name="PLoS Negl. Trop. Dis.">
        <title>Revisiting the worldwide diversity of Leptospira species in the environment.</title>
        <authorList>
            <person name="Vincent A.T."/>
            <person name="Schiettekatte O."/>
            <person name="Bourhy P."/>
            <person name="Veyrier F.J."/>
            <person name="Picardeau M."/>
        </authorList>
    </citation>
    <scope>NUCLEOTIDE SEQUENCE [LARGE SCALE GENOMIC DNA]</scope>
    <source>
        <strain evidence="2">201300427</strain>
    </source>
</reference>
<dbReference type="AlphaFoldDB" id="A0A4R9LWE7"/>
<feature type="transmembrane region" description="Helical" evidence="1">
    <location>
        <begin position="16"/>
        <end position="35"/>
    </location>
</feature>
<sequence length="133" mass="15415">MSSEPKKTLFHRFLSFYFKILCILSVDLVVTNINAKVLALNDNYSTHIVTLLGMLVVLLLFWFLFSFIDKFTKIVLKLTVEVGNLVSFRKTAILLILSFLMLGVFYLYHYSWFGSWPNLTLASVFESIGQIRF</sequence>
<dbReference type="Proteomes" id="UP000298058">
    <property type="component" value="Unassembled WGS sequence"/>
</dbReference>
<gene>
    <name evidence="2" type="ORF">EHS15_17190</name>
</gene>
<name>A0A4R9LWE7_9LEPT</name>
<organism evidence="2 3">
    <name type="scientific">Leptospira idonii</name>
    <dbReference type="NCBI Taxonomy" id="1193500"/>
    <lineage>
        <taxon>Bacteria</taxon>
        <taxon>Pseudomonadati</taxon>
        <taxon>Spirochaetota</taxon>
        <taxon>Spirochaetia</taxon>
        <taxon>Leptospirales</taxon>
        <taxon>Leptospiraceae</taxon>
        <taxon>Leptospira</taxon>
    </lineage>
</organism>
<evidence type="ECO:0000256" key="1">
    <source>
        <dbReference type="SAM" id="Phobius"/>
    </source>
</evidence>
<keyword evidence="3" id="KW-1185">Reference proteome</keyword>
<keyword evidence="1" id="KW-1133">Transmembrane helix</keyword>
<evidence type="ECO:0000313" key="3">
    <source>
        <dbReference type="Proteomes" id="UP000298058"/>
    </source>
</evidence>
<keyword evidence="1" id="KW-0812">Transmembrane</keyword>
<dbReference type="EMBL" id="RQHW01000078">
    <property type="protein sequence ID" value="TGN17403.1"/>
    <property type="molecule type" value="Genomic_DNA"/>
</dbReference>
<proteinExistence type="predicted"/>
<comment type="caution">
    <text evidence="2">The sequence shown here is derived from an EMBL/GenBank/DDBJ whole genome shotgun (WGS) entry which is preliminary data.</text>
</comment>
<accession>A0A4R9LWE7</accession>
<feature type="transmembrane region" description="Helical" evidence="1">
    <location>
        <begin position="47"/>
        <end position="68"/>
    </location>
</feature>
<feature type="transmembrane region" description="Helical" evidence="1">
    <location>
        <begin position="88"/>
        <end position="108"/>
    </location>
</feature>